<feature type="transmembrane region" description="Helical" evidence="7">
    <location>
        <begin position="26"/>
        <end position="47"/>
    </location>
</feature>
<evidence type="ECO:0000313" key="10">
    <source>
        <dbReference type="Proteomes" id="UP001250858"/>
    </source>
</evidence>
<evidence type="ECO:0000256" key="1">
    <source>
        <dbReference type="ARBA" id="ARBA00004651"/>
    </source>
</evidence>
<name>A0ABY9RTY4_9ACTN</name>
<dbReference type="Gene3D" id="1.20.1640.10">
    <property type="entry name" value="Multidrug efflux transporter AcrB transmembrane domain"/>
    <property type="match status" value="2"/>
</dbReference>
<feature type="transmembrane region" description="Helical" evidence="7">
    <location>
        <begin position="334"/>
        <end position="358"/>
    </location>
</feature>
<comment type="subcellular location">
    <subcellularLocation>
        <location evidence="1">Cell membrane</location>
        <topology evidence="1">Multi-pass membrane protein</topology>
    </subcellularLocation>
</comment>
<keyword evidence="3 7" id="KW-0812">Transmembrane</keyword>
<feature type="compositionally biased region" description="Low complexity" evidence="6">
    <location>
        <begin position="394"/>
        <end position="424"/>
    </location>
</feature>
<dbReference type="PANTHER" id="PTHR33406">
    <property type="entry name" value="MEMBRANE PROTEIN MJ1562-RELATED"/>
    <property type="match status" value="1"/>
</dbReference>
<sequence>MNARSPVKTPVKTPVEKGLLYRIGHWCARHFVIVIVLWLAAVAGLQITDRAVGGQFSDDFALPGVQSAEGLDVLKAHDPAAGGYGAQIVLNQPSGPLTDQASAVNSTVAALQKLPDVLSVQNPLPPPGTPPPTTPSTAPNTGPLSTDGKTAYITIRFSVPPSTLGTDYLNGVDGAVQPLRDAGVDVEYGGSLGELARPAPDDRTSEAIGFAVAIVVLLIGFGSVIAAVLPLVTALIGAICGLALLGLMAAAFTFGTVSPTLATMIGLGVGIDYALFLITRHRQNLVNGHDPADSAALATTTSGRAVLVSGCTVIIALSGLWVSGVTFIGKLGLAAAFTVVTAVLAALTLVPAMLGLVGRRIDRYHVRKPVAETNVEVTAGAGAEAGTEAGGTGTAAPTAAATGTATPTTGTAAPTTGTAAPTTGTGAGTGTWHRYAQRVERRPWWFLVSGVVALLILAFPLLFIQLGHIGDGADPKSFTDRRAYDLISTAFGPGANGPLTLVVDQTEVPSGDRAALASRLQQALTNVPDAASITPLQTTPDGDVLIGTAYSVASPQDERTTDLTNHLVDDVLPQAVAGTEAQTYVTGTTAAQVDFLDIVSSRLPLIIAVVVALAFLVILTVFRGLLVAVKAAVLNVLSIAASYGVVVAVFQWGWGGPALGVSGKVPIESYVPMMMFAIVFGLSMDYEIFLLSRVREAWLRTGDAKASVAHALEITARVITCAALIMVSVFAAFVVSDNIVVKMLGLGLAASVLIDATIVRLLLVPAVMTLLGSRAWWTPRWLDRILPHLDTEGEAALEEEDRAVGAKPEA</sequence>
<feature type="region of interest" description="Disordered" evidence="6">
    <location>
        <begin position="119"/>
        <end position="146"/>
    </location>
</feature>
<evidence type="ECO:0000256" key="4">
    <source>
        <dbReference type="ARBA" id="ARBA00022989"/>
    </source>
</evidence>
<dbReference type="InterPro" id="IPR050545">
    <property type="entry name" value="Mycobact_MmpL"/>
</dbReference>
<protein>
    <submittedName>
        <fullName evidence="9">MMPL family transporter</fullName>
    </submittedName>
</protein>
<dbReference type="InterPro" id="IPR004869">
    <property type="entry name" value="MMPL_dom"/>
</dbReference>
<feature type="transmembrane region" description="Helical" evidence="7">
    <location>
        <begin position="605"/>
        <end position="626"/>
    </location>
</feature>
<feature type="domain" description="SSD" evidence="8">
    <location>
        <begin position="225"/>
        <end position="356"/>
    </location>
</feature>
<dbReference type="PROSITE" id="PS50156">
    <property type="entry name" value="SSD"/>
    <property type="match status" value="1"/>
</dbReference>
<feature type="transmembrane region" description="Helical" evidence="7">
    <location>
        <begin position="714"/>
        <end position="736"/>
    </location>
</feature>
<feature type="transmembrane region" description="Helical" evidence="7">
    <location>
        <begin position="260"/>
        <end position="278"/>
    </location>
</feature>
<evidence type="ECO:0000313" key="9">
    <source>
        <dbReference type="EMBL" id="WMX45648.1"/>
    </source>
</evidence>
<evidence type="ECO:0000256" key="6">
    <source>
        <dbReference type="SAM" id="MobiDB-lite"/>
    </source>
</evidence>
<proteinExistence type="predicted"/>
<evidence type="ECO:0000256" key="7">
    <source>
        <dbReference type="SAM" id="Phobius"/>
    </source>
</evidence>
<keyword evidence="5 7" id="KW-0472">Membrane</keyword>
<keyword evidence="2" id="KW-1003">Cell membrane</keyword>
<feature type="transmembrane region" description="Helical" evidence="7">
    <location>
        <begin position="633"/>
        <end position="654"/>
    </location>
</feature>
<dbReference type="Pfam" id="PF03176">
    <property type="entry name" value="MMPL"/>
    <property type="match status" value="2"/>
</dbReference>
<dbReference type="InterPro" id="IPR000731">
    <property type="entry name" value="SSD"/>
</dbReference>
<feature type="transmembrane region" description="Helical" evidence="7">
    <location>
        <begin position="674"/>
        <end position="694"/>
    </location>
</feature>
<keyword evidence="10" id="KW-1185">Reference proteome</keyword>
<feature type="transmembrane region" description="Helical" evidence="7">
    <location>
        <begin position="305"/>
        <end position="328"/>
    </location>
</feature>
<evidence type="ECO:0000256" key="2">
    <source>
        <dbReference type="ARBA" id="ARBA00022475"/>
    </source>
</evidence>
<feature type="compositionally biased region" description="Pro residues" evidence="6">
    <location>
        <begin position="123"/>
        <end position="134"/>
    </location>
</feature>
<dbReference type="Proteomes" id="UP001250858">
    <property type="component" value="Chromosome"/>
</dbReference>
<reference evidence="9 10" key="1">
    <citation type="submission" date="2023-09" db="EMBL/GenBank/DDBJ databases">
        <title>Complete genome of Streptomyces roseicoloratus T14.</title>
        <authorList>
            <person name="Bashizi T."/>
            <person name="Kim M.-J."/>
            <person name="Lee G."/>
            <person name="Tagele S.B."/>
            <person name="Shin J.-H."/>
        </authorList>
    </citation>
    <scope>NUCLEOTIDE SEQUENCE [LARGE SCALE GENOMIC DNA]</scope>
    <source>
        <strain evidence="9 10">T14</strain>
    </source>
</reference>
<feature type="region of interest" description="Disordered" evidence="6">
    <location>
        <begin position="383"/>
        <end position="430"/>
    </location>
</feature>
<dbReference type="EMBL" id="CP133762">
    <property type="protein sequence ID" value="WMX45648.1"/>
    <property type="molecule type" value="Genomic_DNA"/>
</dbReference>
<dbReference type="SUPFAM" id="SSF82866">
    <property type="entry name" value="Multidrug efflux transporter AcrB transmembrane domain"/>
    <property type="match status" value="2"/>
</dbReference>
<organism evidence="9 10">
    <name type="scientific">Streptomyces roseicoloratus</name>
    <dbReference type="NCBI Taxonomy" id="2508722"/>
    <lineage>
        <taxon>Bacteria</taxon>
        <taxon>Bacillati</taxon>
        <taxon>Actinomycetota</taxon>
        <taxon>Actinomycetes</taxon>
        <taxon>Kitasatosporales</taxon>
        <taxon>Streptomycetaceae</taxon>
        <taxon>Streptomyces</taxon>
    </lineage>
</organism>
<feature type="transmembrane region" description="Helical" evidence="7">
    <location>
        <begin position="444"/>
        <end position="466"/>
    </location>
</feature>
<evidence type="ECO:0000256" key="5">
    <source>
        <dbReference type="ARBA" id="ARBA00023136"/>
    </source>
</evidence>
<dbReference type="PANTHER" id="PTHR33406:SF13">
    <property type="entry name" value="MEMBRANE PROTEIN YDFJ"/>
    <property type="match status" value="1"/>
</dbReference>
<dbReference type="RefSeq" id="WP_309548586.1">
    <property type="nucleotide sequence ID" value="NZ_CP133762.1"/>
</dbReference>
<evidence type="ECO:0000256" key="3">
    <source>
        <dbReference type="ARBA" id="ARBA00022692"/>
    </source>
</evidence>
<accession>A0ABY9RTY4</accession>
<feature type="transmembrane region" description="Helical" evidence="7">
    <location>
        <begin position="207"/>
        <end position="228"/>
    </location>
</feature>
<keyword evidence="4 7" id="KW-1133">Transmembrane helix</keyword>
<feature type="transmembrane region" description="Helical" evidence="7">
    <location>
        <begin position="748"/>
        <end position="771"/>
    </location>
</feature>
<evidence type="ECO:0000259" key="8">
    <source>
        <dbReference type="PROSITE" id="PS50156"/>
    </source>
</evidence>
<feature type="transmembrane region" description="Helical" evidence="7">
    <location>
        <begin position="235"/>
        <end position="254"/>
    </location>
</feature>
<gene>
    <name evidence="9" type="ORF">RGF97_13365</name>
</gene>